<feature type="compositionally biased region" description="Basic and acidic residues" evidence="2">
    <location>
        <begin position="20"/>
        <end position="38"/>
    </location>
</feature>
<evidence type="ECO:0000259" key="4">
    <source>
        <dbReference type="Pfam" id="PF04677"/>
    </source>
</evidence>
<protein>
    <submittedName>
        <fullName evidence="5">Complexed with cdc5 protein cwf19</fullName>
    </submittedName>
</protein>
<accession>A0ABQ9XE92</accession>
<dbReference type="InterPro" id="IPR006767">
    <property type="entry name" value="Cwf19-like_C_dom-2"/>
</dbReference>
<feature type="compositionally biased region" description="Polar residues" evidence="2">
    <location>
        <begin position="45"/>
        <end position="59"/>
    </location>
</feature>
<feature type="compositionally biased region" description="Basic and acidic residues" evidence="2">
    <location>
        <begin position="74"/>
        <end position="88"/>
    </location>
</feature>
<feature type="compositionally biased region" description="Low complexity" evidence="2">
    <location>
        <begin position="355"/>
        <end position="371"/>
    </location>
</feature>
<reference evidence="5 6" key="1">
    <citation type="journal article" date="2022" name="bioRxiv">
        <title>Genomics of Preaxostyla Flagellates Illuminates Evolutionary Transitions and the Path Towards Mitochondrial Loss.</title>
        <authorList>
            <person name="Novak L.V.F."/>
            <person name="Treitli S.C."/>
            <person name="Pyrih J."/>
            <person name="Halakuc P."/>
            <person name="Pipaliya S.V."/>
            <person name="Vacek V."/>
            <person name="Brzon O."/>
            <person name="Soukal P."/>
            <person name="Eme L."/>
            <person name="Dacks J.B."/>
            <person name="Karnkowska A."/>
            <person name="Elias M."/>
            <person name="Hampl V."/>
        </authorList>
    </citation>
    <scope>NUCLEOTIDE SEQUENCE [LARGE SCALE GENOMIC DNA]</scope>
    <source>
        <strain evidence="5">NAU3</strain>
        <tissue evidence="5">Gut</tissue>
    </source>
</reference>
<proteinExistence type="inferred from homology"/>
<feature type="region of interest" description="Disordered" evidence="2">
    <location>
        <begin position="104"/>
        <end position="284"/>
    </location>
</feature>
<dbReference type="InterPro" id="IPR006768">
    <property type="entry name" value="Cwf19-like_C_dom-1"/>
</dbReference>
<organism evidence="5 6">
    <name type="scientific">Blattamonas nauphoetae</name>
    <dbReference type="NCBI Taxonomy" id="2049346"/>
    <lineage>
        <taxon>Eukaryota</taxon>
        <taxon>Metamonada</taxon>
        <taxon>Preaxostyla</taxon>
        <taxon>Oxymonadida</taxon>
        <taxon>Blattamonas</taxon>
    </lineage>
</organism>
<feature type="domain" description="Cwf19-like C-terminal" evidence="4">
    <location>
        <begin position="475"/>
        <end position="568"/>
    </location>
</feature>
<keyword evidence="6" id="KW-1185">Reference proteome</keyword>
<feature type="region of interest" description="Disordered" evidence="2">
    <location>
        <begin position="20"/>
        <end position="39"/>
    </location>
</feature>
<dbReference type="PANTHER" id="PTHR12072:SF5">
    <property type="entry name" value="CWF19-LIKE PROTEIN 2"/>
    <property type="match status" value="1"/>
</dbReference>
<dbReference type="Pfam" id="PF04677">
    <property type="entry name" value="CwfJ_C_1"/>
    <property type="match status" value="1"/>
</dbReference>
<dbReference type="PANTHER" id="PTHR12072">
    <property type="entry name" value="CWF19, CELL CYCLE CONTROL PROTEIN"/>
    <property type="match status" value="1"/>
</dbReference>
<evidence type="ECO:0000256" key="2">
    <source>
        <dbReference type="SAM" id="MobiDB-lite"/>
    </source>
</evidence>
<comment type="similarity">
    <text evidence="1">Belongs to the CWF19 family.</text>
</comment>
<feature type="domain" description="Cwf19-like protein C-terminal" evidence="3">
    <location>
        <begin position="625"/>
        <end position="727"/>
    </location>
</feature>
<evidence type="ECO:0000256" key="1">
    <source>
        <dbReference type="ARBA" id="ARBA00006795"/>
    </source>
</evidence>
<name>A0ABQ9XE92_9EUKA</name>
<dbReference type="InterPro" id="IPR040194">
    <property type="entry name" value="Cwf19-like"/>
</dbReference>
<feature type="region of interest" description="Disordered" evidence="2">
    <location>
        <begin position="349"/>
        <end position="374"/>
    </location>
</feature>
<dbReference type="Proteomes" id="UP001281761">
    <property type="component" value="Unassembled WGS sequence"/>
</dbReference>
<gene>
    <name evidence="5" type="ORF">BLNAU_15512</name>
</gene>
<evidence type="ECO:0000259" key="3">
    <source>
        <dbReference type="Pfam" id="PF04676"/>
    </source>
</evidence>
<comment type="caution">
    <text evidence="5">The sequence shown here is derived from an EMBL/GenBank/DDBJ whole genome shotgun (WGS) entry which is preliminary data.</text>
</comment>
<evidence type="ECO:0000313" key="5">
    <source>
        <dbReference type="EMBL" id="KAK2949530.1"/>
    </source>
</evidence>
<feature type="compositionally biased region" description="Polar residues" evidence="2">
    <location>
        <begin position="148"/>
        <end position="196"/>
    </location>
</feature>
<evidence type="ECO:0000313" key="6">
    <source>
        <dbReference type="Proteomes" id="UP001281761"/>
    </source>
</evidence>
<feature type="region of interest" description="Disordered" evidence="2">
    <location>
        <begin position="45"/>
        <end position="88"/>
    </location>
</feature>
<dbReference type="Pfam" id="PF04676">
    <property type="entry name" value="CwfJ_C_2"/>
    <property type="match status" value="1"/>
</dbReference>
<feature type="compositionally biased region" description="Basic and acidic residues" evidence="2">
    <location>
        <begin position="128"/>
        <end position="147"/>
    </location>
</feature>
<sequence>MSMNQQRDWLNIGSYAMEMLDSKPQEKPKPKPVEKESEYVTSRLITIKDPNSTPTSASTHGDGGALFRGQLLKRAKEESSRTGRSLEEIVADRWGKLEDLYAQGFIDPDSAEGRRAIALQRKGRKQRIMTDPKDDLQEERRHKDSRSTTENSQTPTRQSSSVDMASLKWNRTPSRSPANTPSPTPITNAKVSSIDTPYQPPSSKQSPSHNTLSTPRANPAPLTSHPSSRRPSLAFRDEDEIEENDPFSLTVPSQPPPNPDTLSPAAPIIRPTPQMAPSGPMSNKEAAKLMKTKLKKNIPLGQTALADPSSSLAQTRLAFLRSRNTSDSPGSATDPNSEVAVMPKIDAQGLPIASPLPNKTPSPSSSSALPAHHSKYSTEATDDLYRLAAATRMESSGGRGSVRSKYGEIDGYEEMSMKSLMRQAEFEDDDAFDTKGEGFSKWSDVDPKSIKKQKRKGAEGVREERLMMHTAQTAHNQNKLVQTHCMFCVDCERFRKDLLLSIGTFSYVALPSHQICDYHLTISSIEHVPSSLLADDDSALEIDRFKQTLEQWFWETQRKQCIFIECCTNTASTAPIRVGSKPDGRPQFEHIGRHCRIDCIPVTTELAAEAKKSFFFELNAMSSDWRDNKAIIKTSAQKNLRRSLVKQLPFFHVEFPDRSGFGHVIEENGKFNTSFGLDVLRHKMEDALSHSTDKDEDGERRSVPVPIRPLSVQVNEFVQSFAKYDWTAELEITEKKPSKTRTSSYVLNSMFSAGHD</sequence>
<dbReference type="EMBL" id="JARBJD010000154">
    <property type="protein sequence ID" value="KAK2949530.1"/>
    <property type="molecule type" value="Genomic_DNA"/>
</dbReference>